<dbReference type="Proteomes" id="UP000829398">
    <property type="component" value="Chromosome 6"/>
</dbReference>
<protein>
    <submittedName>
        <fullName evidence="1">Xyloglucan endotransglucosylase/hydrolase</fullName>
    </submittedName>
</protein>
<evidence type="ECO:0000313" key="2">
    <source>
        <dbReference type="Proteomes" id="UP000829398"/>
    </source>
</evidence>
<name>A0ACB8JMR7_CITSI</name>
<gene>
    <name evidence="1" type="ORF">KPL71_017180</name>
</gene>
<comment type="caution">
    <text evidence="1">The sequence shown here is derived from an EMBL/GenBank/DDBJ whole genome shotgun (WGS) entry which is preliminary data.</text>
</comment>
<organism evidence="1 2">
    <name type="scientific">Citrus sinensis</name>
    <name type="common">Sweet orange</name>
    <name type="synonym">Citrus aurantium var. sinensis</name>
    <dbReference type="NCBI Taxonomy" id="2711"/>
    <lineage>
        <taxon>Eukaryota</taxon>
        <taxon>Viridiplantae</taxon>
        <taxon>Streptophyta</taxon>
        <taxon>Embryophyta</taxon>
        <taxon>Tracheophyta</taxon>
        <taxon>Spermatophyta</taxon>
        <taxon>Magnoliopsida</taxon>
        <taxon>eudicotyledons</taxon>
        <taxon>Gunneridae</taxon>
        <taxon>Pentapetalae</taxon>
        <taxon>rosids</taxon>
        <taxon>malvids</taxon>
        <taxon>Sapindales</taxon>
        <taxon>Rutaceae</taxon>
        <taxon>Aurantioideae</taxon>
        <taxon>Citrus</taxon>
    </lineage>
</organism>
<dbReference type="EMBL" id="CM039175">
    <property type="protein sequence ID" value="KAH9733878.1"/>
    <property type="molecule type" value="Genomic_DNA"/>
</dbReference>
<sequence length="320" mass="36235">MSSSSSLRAAAALLFICNCLVAVSIATDLVKDVDIDEWGKEHVKVSEDGASLSLSLDKDSGSGFQTKEEYLFSRFDVELKLSPGYSAGVVTTFYLSSLGTKHDEIDFEFLGNVTGEPITLHTNIYSQGEGLKEKTYNLWYDPSEEYHLYSVVWNLERIVFMVDDKPIRVHNNHEKDLNLPYPTKQPMRVYASIWNGDDWATKGGSVKINWQYAPYVAHYRNLNITEYEQGEDHPLTQEDKDYIEMVEEEHMIYNYCDAYEKEIVPECDIELEMANGTGRQSKAYACSCLLCVSCCAVPIRAVPTRAVPTRAVPCLRKKAQ</sequence>
<keyword evidence="2" id="KW-1185">Reference proteome</keyword>
<accession>A0ACB8JMR7</accession>
<evidence type="ECO:0000313" key="1">
    <source>
        <dbReference type="EMBL" id="KAH9733878.1"/>
    </source>
</evidence>
<proteinExistence type="predicted"/>
<reference evidence="2" key="1">
    <citation type="journal article" date="2023" name="Hortic. Res.">
        <title>A chromosome-level phased genome enabling allele-level studies in sweet orange: a case study on citrus Huanglongbing tolerance.</title>
        <authorList>
            <person name="Wu B."/>
            <person name="Yu Q."/>
            <person name="Deng Z."/>
            <person name="Duan Y."/>
            <person name="Luo F."/>
            <person name="Gmitter F. Jr."/>
        </authorList>
    </citation>
    <scope>NUCLEOTIDE SEQUENCE [LARGE SCALE GENOMIC DNA]</scope>
    <source>
        <strain evidence="2">cv. Valencia</strain>
    </source>
</reference>